<accession>A0A9Q1DWH3</accession>
<dbReference type="Proteomes" id="UP001152803">
    <property type="component" value="Unassembled WGS sequence"/>
</dbReference>
<dbReference type="EMBL" id="JAFJMO010000003">
    <property type="protein sequence ID" value="KAJ8283130.1"/>
    <property type="molecule type" value="Genomic_DNA"/>
</dbReference>
<gene>
    <name evidence="2" type="ORF">COCON_G00056490</name>
</gene>
<dbReference type="Pfam" id="PF00566">
    <property type="entry name" value="RabGAP-TBC"/>
    <property type="match status" value="1"/>
</dbReference>
<dbReference type="AlphaFoldDB" id="A0A9Q1DWH3"/>
<dbReference type="InterPro" id="IPR050302">
    <property type="entry name" value="Rab_GAP_TBC_domain"/>
</dbReference>
<protein>
    <recommendedName>
        <fullName evidence="1">Rab-GAP TBC domain-containing protein</fullName>
    </recommendedName>
</protein>
<dbReference type="OrthoDB" id="17687at2759"/>
<dbReference type="InterPro" id="IPR035969">
    <property type="entry name" value="Rab-GAP_TBC_sf"/>
</dbReference>
<dbReference type="InterPro" id="IPR000195">
    <property type="entry name" value="Rab-GAP-TBC_dom"/>
</dbReference>
<dbReference type="GO" id="GO:0031267">
    <property type="term" value="F:small GTPase binding"/>
    <property type="evidence" value="ECO:0007669"/>
    <property type="project" value="TreeGrafter"/>
</dbReference>
<keyword evidence="3" id="KW-1185">Reference proteome</keyword>
<organism evidence="2 3">
    <name type="scientific">Conger conger</name>
    <name type="common">Conger eel</name>
    <name type="synonym">Muraena conger</name>
    <dbReference type="NCBI Taxonomy" id="82655"/>
    <lineage>
        <taxon>Eukaryota</taxon>
        <taxon>Metazoa</taxon>
        <taxon>Chordata</taxon>
        <taxon>Craniata</taxon>
        <taxon>Vertebrata</taxon>
        <taxon>Euteleostomi</taxon>
        <taxon>Actinopterygii</taxon>
        <taxon>Neopterygii</taxon>
        <taxon>Teleostei</taxon>
        <taxon>Anguilliformes</taxon>
        <taxon>Congridae</taxon>
        <taxon>Conger</taxon>
    </lineage>
</organism>
<evidence type="ECO:0000313" key="3">
    <source>
        <dbReference type="Proteomes" id="UP001152803"/>
    </source>
</evidence>
<feature type="domain" description="Rab-GAP TBC" evidence="1">
    <location>
        <begin position="1"/>
        <end position="107"/>
    </location>
</feature>
<dbReference type="PANTHER" id="PTHR47219">
    <property type="entry name" value="RAB GTPASE-ACTIVATING PROTEIN 1-LIKE"/>
    <property type="match status" value="1"/>
</dbReference>
<name>A0A9Q1DWH3_CONCO</name>
<dbReference type="PANTHER" id="PTHR47219:SF6">
    <property type="entry name" value="RAB GTPASE-ACTIVATING PROTEIN 1"/>
    <property type="match status" value="1"/>
</dbReference>
<dbReference type="PROSITE" id="PS50086">
    <property type="entry name" value="TBC_RABGAP"/>
    <property type="match status" value="1"/>
</dbReference>
<evidence type="ECO:0000313" key="2">
    <source>
        <dbReference type="EMBL" id="KAJ8283130.1"/>
    </source>
</evidence>
<dbReference type="SUPFAM" id="SSF47923">
    <property type="entry name" value="Ypt/Rab-GAP domain of gyp1p"/>
    <property type="match status" value="1"/>
</dbReference>
<proteinExistence type="predicted"/>
<comment type="caution">
    <text evidence="2">The sequence shown here is derived from an EMBL/GenBank/DDBJ whole genome shotgun (WGS) entry which is preliminary data.</text>
</comment>
<dbReference type="Gene3D" id="1.10.8.270">
    <property type="entry name" value="putative rabgap domain of human tbc1 domain family member 14 like domains"/>
    <property type="match status" value="1"/>
</dbReference>
<sequence length="107" mass="12287">MERVKEQLWEEHFSEFGRGVHMFRTEKVQKLVAMGIPESLRGAVDDCLRFHLGAFQNPAGISALRRVLTAYAHRNPKIGYCQSMNILASVFLLYCKEEDAFWLLVAV</sequence>
<reference evidence="2" key="1">
    <citation type="journal article" date="2023" name="Science">
        <title>Genome structures resolve the early diversification of teleost fishes.</title>
        <authorList>
            <person name="Parey E."/>
            <person name="Louis A."/>
            <person name="Montfort J."/>
            <person name="Bouchez O."/>
            <person name="Roques C."/>
            <person name="Iampietro C."/>
            <person name="Lluch J."/>
            <person name="Castinel A."/>
            <person name="Donnadieu C."/>
            <person name="Desvignes T."/>
            <person name="Floi Bucao C."/>
            <person name="Jouanno E."/>
            <person name="Wen M."/>
            <person name="Mejri S."/>
            <person name="Dirks R."/>
            <person name="Jansen H."/>
            <person name="Henkel C."/>
            <person name="Chen W.J."/>
            <person name="Zahm M."/>
            <person name="Cabau C."/>
            <person name="Klopp C."/>
            <person name="Thompson A.W."/>
            <person name="Robinson-Rechavi M."/>
            <person name="Braasch I."/>
            <person name="Lecointre G."/>
            <person name="Bobe J."/>
            <person name="Postlethwait J.H."/>
            <person name="Berthelot C."/>
            <person name="Roest Crollius H."/>
            <person name="Guiguen Y."/>
        </authorList>
    </citation>
    <scope>NUCLEOTIDE SEQUENCE</scope>
    <source>
        <strain evidence="2">Concon-B</strain>
    </source>
</reference>
<evidence type="ECO:0000259" key="1">
    <source>
        <dbReference type="PROSITE" id="PS50086"/>
    </source>
</evidence>
<dbReference type="GO" id="GO:0005096">
    <property type="term" value="F:GTPase activator activity"/>
    <property type="evidence" value="ECO:0007669"/>
    <property type="project" value="TreeGrafter"/>
</dbReference>